<organism evidence="1">
    <name type="scientific">Arundo donax</name>
    <name type="common">Giant reed</name>
    <name type="synonym">Donax arundinaceus</name>
    <dbReference type="NCBI Taxonomy" id="35708"/>
    <lineage>
        <taxon>Eukaryota</taxon>
        <taxon>Viridiplantae</taxon>
        <taxon>Streptophyta</taxon>
        <taxon>Embryophyta</taxon>
        <taxon>Tracheophyta</taxon>
        <taxon>Spermatophyta</taxon>
        <taxon>Magnoliopsida</taxon>
        <taxon>Liliopsida</taxon>
        <taxon>Poales</taxon>
        <taxon>Poaceae</taxon>
        <taxon>PACMAD clade</taxon>
        <taxon>Arundinoideae</taxon>
        <taxon>Arundineae</taxon>
        <taxon>Arundo</taxon>
    </lineage>
</organism>
<dbReference type="AlphaFoldDB" id="A0A0A9ARZ5"/>
<protein>
    <submittedName>
        <fullName evidence="1">Uncharacterized protein</fullName>
    </submittedName>
</protein>
<proteinExistence type="predicted"/>
<sequence length="20" mass="2473">MVDMLYIFFPVLCQKLPRQM</sequence>
<name>A0A0A9ARZ5_ARUDO</name>
<evidence type="ECO:0000313" key="1">
    <source>
        <dbReference type="EMBL" id="JAD53921.1"/>
    </source>
</evidence>
<accession>A0A0A9ARZ5</accession>
<reference evidence="1" key="2">
    <citation type="journal article" date="2015" name="Data Brief">
        <title>Shoot transcriptome of the giant reed, Arundo donax.</title>
        <authorList>
            <person name="Barrero R.A."/>
            <person name="Guerrero F.D."/>
            <person name="Moolhuijzen P."/>
            <person name="Goolsby J.A."/>
            <person name="Tidwell J."/>
            <person name="Bellgard S.E."/>
            <person name="Bellgard M.I."/>
        </authorList>
    </citation>
    <scope>NUCLEOTIDE SEQUENCE</scope>
    <source>
        <tissue evidence="1">Shoot tissue taken approximately 20 cm above the soil surface</tissue>
    </source>
</reference>
<dbReference type="EMBL" id="GBRH01243974">
    <property type="protein sequence ID" value="JAD53921.1"/>
    <property type="molecule type" value="Transcribed_RNA"/>
</dbReference>
<reference evidence="1" key="1">
    <citation type="submission" date="2014-09" db="EMBL/GenBank/DDBJ databases">
        <authorList>
            <person name="Magalhaes I.L.F."/>
            <person name="Oliveira U."/>
            <person name="Santos F.R."/>
            <person name="Vidigal T.H.D.A."/>
            <person name="Brescovit A.D."/>
            <person name="Santos A.J."/>
        </authorList>
    </citation>
    <scope>NUCLEOTIDE SEQUENCE</scope>
    <source>
        <tissue evidence="1">Shoot tissue taken approximately 20 cm above the soil surface</tissue>
    </source>
</reference>